<keyword evidence="2" id="KW-1185">Reference proteome</keyword>
<name>A0A7M1AYF1_9BACT</name>
<dbReference type="EMBL" id="CP041235">
    <property type="protein sequence ID" value="QOP42474.1"/>
    <property type="molecule type" value="Genomic_DNA"/>
</dbReference>
<dbReference type="KEGG" id="ssei:FJR45_00290"/>
<protein>
    <submittedName>
        <fullName evidence="1">Uncharacterized protein</fullName>
    </submittedName>
</protein>
<sequence>MKATDIKRGIKQYKDLEEIKNKEEFLHCFVYELAIRDIKELLIKRINEFYLNGSELCLHVDTRENLLNELAKSDEYNSLKIEVAKLENLTGIGKLVVYNILKLEDDLRYYNGLNLVDLYIDYTFFNDDFREKFYSISNTKKEDTLILKKDLYDGIMKSEAYFHSEYIRVKKFYPKMKNENFRDITTHYALRYKRPMFHGTILSNNKKADITINADLPKDLIMNEVEKLVDIIKNDSKNIDSNKDKVLHAYSSLYEKNVNIAYKQKRLLVDHHNPLKTQF</sequence>
<dbReference type="AlphaFoldDB" id="A0A7M1AYF1"/>
<reference evidence="1 2" key="1">
    <citation type="submission" date="2019-06" db="EMBL/GenBank/DDBJ databases">
        <title>Sulfurimonas gotlandica sp. nov., a chemoautotrophic and psychrotolerant epsilonproteobacterium isolated from a pelagic redoxcline, and an emended description of the genus Sulfurimonas.</title>
        <authorList>
            <person name="Wang S."/>
            <person name="Jiang L."/>
            <person name="Shao Z."/>
        </authorList>
    </citation>
    <scope>NUCLEOTIDE SEQUENCE [LARGE SCALE GENOMIC DNA]</scope>
    <source>
        <strain evidence="1 2">S2-6</strain>
    </source>
</reference>
<dbReference type="RefSeq" id="WP_193150838.1">
    <property type="nucleotide sequence ID" value="NZ_CP041235.1"/>
</dbReference>
<dbReference type="Proteomes" id="UP000593719">
    <property type="component" value="Chromosome"/>
</dbReference>
<proteinExistence type="predicted"/>
<accession>A0A7M1AYF1</accession>
<evidence type="ECO:0000313" key="2">
    <source>
        <dbReference type="Proteomes" id="UP000593719"/>
    </source>
</evidence>
<organism evidence="1 2">
    <name type="scientific">Sulfurimonas sediminis</name>
    <dbReference type="NCBI Taxonomy" id="2590020"/>
    <lineage>
        <taxon>Bacteria</taxon>
        <taxon>Pseudomonadati</taxon>
        <taxon>Campylobacterota</taxon>
        <taxon>Epsilonproteobacteria</taxon>
        <taxon>Campylobacterales</taxon>
        <taxon>Sulfurimonadaceae</taxon>
        <taxon>Sulfurimonas</taxon>
    </lineage>
</organism>
<evidence type="ECO:0000313" key="1">
    <source>
        <dbReference type="EMBL" id="QOP42474.1"/>
    </source>
</evidence>
<gene>
    <name evidence="1" type="ORF">FJR45_00290</name>
</gene>